<evidence type="ECO:0008006" key="3">
    <source>
        <dbReference type="Google" id="ProtNLM"/>
    </source>
</evidence>
<protein>
    <recommendedName>
        <fullName evidence="3">Protein kinase domain-containing protein</fullName>
    </recommendedName>
</protein>
<evidence type="ECO:0000313" key="2">
    <source>
        <dbReference type="Proteomes" id="UP001280581"/>
    </source>
</evidence>
<name>A0AAN6LXS1_9PLEO</name>
<proteinExistence type="predicted"/>
<dbReference type="Proteomes" id="UP001280581">
    <property type="component" value="Unassembled WGS sequence"/>
</dbReference>
<sequence>MPEEIWQRNPRPQYAIPTKVSRIDPDVAPLIQVPLNENPWKYKRISGTLIQGNNKWHMTVQNGALGLTKKVEINTGNKQLQIMRLLNSQNIHTIQEAFVDQGEMYICFSYYRFTLEEVLHVHESFEEDHIIEVSRSVSINLSANGVSLNPDKIFNAVKHVATAGIVHNSVTPAAIRICGKSGKVVLSNFEDCILQNGPSSSNIDLQQLGFTILECMNGNTDEKLRKLDYVISQRNNNKIFGIKKSEKWSGCKLLIDCLDDLFNDDKQPLAKFERPHAFLRLQHSTDGILLLFTELVTLECFARWRAAPRGNASIETS</sequence>
<evidence type="ECO:0000313" key="1">
    <source>
        <dbReference type="EMBL" id="KAK3208708.1"/>
    </source>
</evidence>
<comment type="caution">
    <text evidence="1">The sequence shown here is derived from an EMBL/GenBank/DDBJ whole genome shotgun (WGS) entry which is preliminary data.</text>
</comment>
<organism evidence="1 2">
    <name type="scientific">Pseudopithomyces chartarum</name>
    <dbReference type="NCBI Taxonomy" id="1892770"/>
    <lineage>
        <taxon>Eukaryota</taxon>
        <taxon>Fungi</taxon>
        <taxon>Dikarya</taxon>
        <taxon>Ascomycota</taxon>
        <taxon>Pezizomycotina</taxon>
        <taxon>Dothideomycetes</taxon>
        <taxon>Pleosporomycetidae</taxon>
        <taxon>Pleosporales</taxon>
        <taxon>Massarineae</taxon>
        <taxon>Didymosphaeriaceae</taxon>
        <taxon>Pseudopithomyces</taxon>
    </lineage>
</organism>
<keyword evidence="2" id="KW-1185">Reference proteome</keyword>
<dbReference type="InterPro" id="IPR011009">
    <property type="entry name" value="Kinase-like_dom_sf"/>
</dbReference>
<accession>A0AAN6LXS1</accession>
<dbReference type="AlphaFoldDB" id="A0AAN6LXS1"/>
<dbReference type="SUPFAM" id="SSF56112">
    <property type="entry name" value="Protein kinase-like (PK-like)"/>
    <property type="match status" value="1"/>
</dbReference>
<dbReference type="Gene3D" id="1.10.510.10">
    <property type="entry name" value="Transferase(Phosphotransferase) domain 1"/>
    <property type="match status" value="1"/>
</dbReference>
<reference evidence="1 2" key="1">
    <citation type="submission" date="2021-02" db="EMBL/GenBank/DDBJ databases">
        <title>Genome assembly of Pseudopithomyces chartarum.</title>
        <authorList>
            <person name="Jauregui R."/>
            <person name="Singh J."/>
            <person name="Voisey C."/>
        </authorList>
    </citation>
    <scope>NUCLEOTIDE SEQUENCE [LARGE SCALE GENOMIC DNA]</scope>
    <source>
        <strain evidence="1 2">AGR01</strain>
    </source>
</reference>
<gene>
    <name evidence="1" type="ORF">GRF29_77g1697123</name>
</gene>
<dbReference type="EMBL" id="WVTA01000007">
    <property type="protein sequence ID" value="KAK3208708.1"/>
    <property type="molecule type" value="Genomic_DNA"/>
</dbReference>